<dbReference type="GeneID" id="23112011"/>
<proteinExistence type="predicted"/>
<evidence type="ECO:0000256" key="1">
    <source>
        <dbReference type="ARBA" id="ARBA00023002"/>
    </source>
</evidence>
<feature type="domain" description="D-isomer specific 2-hydroxyacid dehydrogenase NAD-binding" evidence="3">
    <location>
        <begin position="134"/>
        <end position="284"/>
    </location>
</feature>
<dbReference type="SUPFAM" id="SSF52283">
    <property type="entry name" value="Formate/glycerate dehydrogenase catalytic domain-like"/>
    <property type="match status" value="1"/>
</dbReference>
<evidence type="ECO:0000256" key="2">
    <source>
        <dbReference type="ARBA" id="ARBA00023027"/>
    </source>
</evidence>
<dbReference type="InterPro" id="IPR036291">
    <property type="entry name" value="NAD(P)-bd_dom_sf"/>
</dbReference>
<accession>A0A6N2T105</accession>
<dbReference type="Pfam" id="PF02826">
    <property type="entry name" value="2-Hacid_dh_C"/>
    <property type="match status" value="1"/>
</dbReference>
<keyword evidence="2" id="KW-0520">NAD</keyword>
<dbReference type="EC" id="1.1.1.29" evidence="4"/>
<dbReference type="GO" id="GO:0051287">
    <property type="term" value="F:NAD binding"/>
    <property type="evidence" value="ECO:0007669"/>
    <property type="project" value="InterPro"/>
</dbReference>
<name>A0A6N2T105_9FIRM</name>
<dbReference type="PANTHER" id="PTHR43333:SF1">
    <property type="entry name" value="D-ISOMER SPECIFIC 2-HYDROXYACID DEHYDROGENASE NAD-BINDING DOMAIN-CONTAINING PROTEIN"/>
    <property type="match status" value="1"/>
</dbReference>
<gene>
    <name evidence="4" type="primary">hprA_7</name>
    <name evidence="4" type="ORF">CBLFYP116_01403</name>
</gene>
<dbReference type="AlphaFoldDB" id="A0A6N2T105"/>
<evidence type="ECO:0000313" key="4">
    <source>
        <dbReference type="EMBL" id="VYS98171.1"/>
    </source>
</evidence>
<dbReference type="InterPro" id="IPR006140">
    <property type="entry name" value="D-isomer_DH_NAD-bd"/>
</dbReference>
<dbReference type="PANTHER" id="PTHR43333">
    <property type="entry name" value="2-HACID_DH_C DOMAIN-CONTAINING PROTEIN"/>
    <property type="match status" value="1"/>
</dbReference>
<keyword evidence="1 4" id="KW-0560">Oxidoreductase</keyword>
<dbReference type="SUPFAM" id="SSF51735">
    <property type="entry name" value="NAD(P)-binding Rossmann-fold domains"/>
    <property type="match status" value="1"/>
</dbReference>
<sequence>MNGPQIVLCSIADEELSSVIRDYGFELYRDFTEVPAKKVENIRIILGGGVTERENLKKLSNLSFVQLSSAGTNGYDDSSLYANPNVTLATASGVYGDPIAEYVIGGMLCMGKRSLANYLSSRGFLFNRSLAMDSRMDIELSKACVGIWGCGDIGKKIARKLRALDCRCVYGVSRTGRNPEDIFTESYKLENSEELFPYCDFIVSAMPETPDSVHYWNVNRFGQMKKGCIFFNVGRGSAVVFKDLQYALNHRGISGAVIDVSEPEPVPLWHPHRFTRRLLLTNHSSFYSNYNRDRLITLFISQFQKHMLGQELENKVILSK</sequence>
<reference evidence="4" key="1">
    <citation type="submission" date="2019-11" db="EMBL/GenBank/DDBJ databases">
        <authorList>
            <person name="Feng L."/>
        </authorList>
    </citation>
    <scope>NUCLEOTIDE SEQUENCE</scope>
    <source>
        <strain evidence="4">CbolteaeLFYP116</strain>
    </source>
</reference>
<evidence type="ECO:0000259" key="3">
    <source>
        <dbReference type="Pfam" id="PF02826"/>
    </source>
</evidence>
<dbReference type="GO" id="GO:0008465">
    <property type="term" value="F:hydroxypyruvate reductase (NADH) activity"/>
    <property type="evidence" value="ECO:0007669"/>
    <property type="project" value="UniProtKB-EC"/>
</dbReference>
<dbReference type="EMBL" id="CACRTF010000010">
    <property type="protein sequence ID" value="VYS98171.1"/>
    <property type="molecule type" value="Genomic_DNA"/>
</dbReference>
<dbReference type="RefSeq" id="WP_002574440.1">
    <property type="nucleotide sequence ID" value="NZ_BAABZS010000001.1"/>
</dbReference>
<protein>
    <submittedName>
        <fullName evidence="4">Glycerate dehydrogenase</fullName>
        <ecNumber evidence="4">1.1.1.29</ecNumber>
    </submittedName>
</protein>
<organism evidence="4">
    <name type="scientific">Enterocloster bolteae</name>
    <dbReference type="NCBI Taxonomy" id="208479"/>
    <lineage>
        <taxon>Bacteria</taxon>
        <taxon>Bacillati</taxon>
        <taxon>Bacillota</taxon>
        <taxon>Clostridia</taxon>
        <taxon>Lachnospirales</taxon>
        <taxon>Lachnospiraceae</taxon>
        <taxon>Enterocloster</taxon>
    </lineage>
</organism>
<dbReference type="Gene3D" id="3.40.50.720">
    <property type="entry name" value="NAD(P)-binding Rossmann-like Domain"/>
    <property type="match status" value="2"/>
</dbReference>